<dbReference type="GO" id="GO:0009507">
    <property type="term" value="C:chloroplast"/>
    <property type="evidence" value="ECO:0007669"/>
    <property type="project" value="TreeGrafter"/>
</dbReference>
<dbReference type="Gene3D" id="2.30.38.10">
    <property type="entry name" value="Luciferase, Domain 3"/>
    <property type="match status" value="1"/>
</dbReference>
<evidence type="ECO:0000313" key="3">
    <source>
        <dbReference type="Proteomes" id="UP000077202"/>
    </source>
</evidence>
<accession>A0A176WBD8</accession>
<keyword evidence="3" id="KW-1185">Reference proteome</keyword>
<feature type="domain" description="AMP-dependent synthetase/ligase" evidence="1">
    <location>
        <begin position="111"/>
        <end position="585"/>
    </location>
</feature>
<reference evidence="2" key="1">
    <citation type="submission" date="2016-03" db="EMBL/GenBank/DDBJ databases">
        <title>Mechanisms controlling the formation of the plant cell surface in tip-growing cells are functionally conserved among land plants.</title>
        <authorList>
            <person name="Honkanen S."/>
            <person name="Jones V.A."/>
            <person name="Morieri G."/>
            <person name="Champion C."/>
            <person name="Hetherington A.J."/>
            <person name="Kelly S."/>
            <person name="Saint-Marcoux D."/>
            <person name="Proust H."/>
            <person name="Prescott H."/>
            <person name="Dolan L."/>
        </authorList>
    </citation>
    <scope>NUCLEOTIDE SEQUENCE [LARGE SCALE GENOMIC DNA]</scope>
    <source>
        <tissue evidence="2">Whole gametophyte</tissue>
    </source>
</reference>
<gene>
    <name evidence="2" type="ORF">AXG93_2090s1230</name>
</gene>
<dbReference type="SUPFAM" id="SSF56801">
    <property type="entry name" value="Acetyl-CoA synthetase-like"/>
    <property type="match status" value="1"/>
</dbReference>
<evidence type="ECO:0000313" key="2">
    <source>
        <dbReference type="EMBL" id="OAE29416.1"/>
    </source>
</evidence>
<dbReference type="Gene3D" id="3.40.50.12780">
    <property type="entry name" value="N-terminal domain of ligase-like"/>
    <property type="match status" value="1"/>
</dbReference>
<dbReference type="InterPro" id="IPR045851">
    <property type="entry name" value="AMP-bd_C_sf"/>
</dbReference>
<dbReference type="PROSITE" id="PS00455">
    <property type="entry name" value="AMP_BINDING"/>
    <property type="match status" value="1"/>
</dbReference>
<dbReference type="GO" id="GO:0030497">
    <property type="term" value="P:fatty acid elongation"/>
    <property type="evidence" value="ECO:0007669"/>
    <property type="project" value="TreeGrafter"/>
</dbReference>
<dbReference type="Pfam" id="PF23562">
    <property type="entry name" value="AMP-binding_C_3"/>
    <property type="match status" value="1"/>
</dbReference>
<dbReference type="PANTHER" id="PTHR43813">
    <property type="entry name" value="ACYL-ACTIVATING ENZYME 16, CHLOROPLASTIC-RELATED"/>
    <property type="match status" value="1"/>
</dbReference>
<dbReference type="Gene3D" id="3.40.50.980">
    <property type="match status" value="1"/>
</dbReference>
<evidence type="ECO:0000259" key="1">
    <source>
        <dbReference type="Pfam" id="PF00501"/>
    </source>
</evidence>
<dbReference type="PANTHER" id="PTHR43813:SF1">
    <property type="entry name" value="ACYL-ACTIVATING ENZYME 16, CHLOROPLASTIC-RELATED"/>
    <property type="match status" value="1"/>
</dbReference>
<comment type="caution">
    <text evidence="2">The sequence shown here is derived from an EMBL/GenBank/DDBJ whole genome shotgun (WGS) entry which is preliminary data.</text>
</comment>
<dbReference type="Gene3D" id="3.30.300.30">
    <property type="match status" value="1"/>
</dbReference>
<dbReference type="EMBL" id="LVLJ01001468">
    <property type="protein sequence ID" value="OAE29416.1"/>
    <property type="molecule type" value="Genomic_DNA"/>
</dbReference>
<name>A0A176WBD8_MARPO</name>
<dbReference type="InterPro" id="IPR052987">
    <property type="entry name" value="Chloroplast_AMP-bd_Enzymes"/>
</dbReference>
<proteinExistence type="predicted"/>
<dbReference type="Pfam" id="PF00501">
    <property type="entry name" value="AMP-binding"/>
    <property type="match status" value="1"/>
</dbReference>
<dbReference type="InterPro" id="IPR000873">
    <property type="entry name" value="AMP-dep_synth/lig_dom"/>
</dbReference>
<dbReference type="GO" id="GO:0008922">
    <property type="term" value="F:long-chain fatty acid [acyl-carrier-protein] ligase activity"/>
    <property type="evidence" value="ECO:0007669"/>
    <property type="project" value="TreeGrafter"/>
</dbReference>
<dbReference type="Proteomes" id="UP000077202">
    <property type="component" value="Unassembled WGS sequence"/>
</dbReference>
<dbReference type="InterPro" id="IPR042099">
    <property type="entry name" value="ANL_N_sf"/>
</dbReference>
<sequence length="755" mass="82316">MGTVPHGIFAQHLCPNSVKGIEELGSGRRRIVGAQLANLRTHNAAIKRVGASRRLRGCGTKRGDQNRNVQLSTRCTIEPREGIRNFAPVVEPQSVAVPGSGEWKNVTDIWRTAVEKFGDHVALNDPHHDPPTKLTFKEAYQEILDFSEGLRVYGLKPSQKVALISENSYRWLIADQGILSAGAVNAVRGTRSSPQELCGVITHSDSVALVVDTPETYNKLASHLQVSLMFVVVLWPSKSANGHGSAPSGTPTYTYDDLIKTGRTSLSRRYISKESAPSDSRMYTVDGFNSPGFTSPQAPSDASKSTDLATIVYTSGTSGSPKGVMLSHANLLHQIVNLPEVVKPVPGEIFLSLLPPWHMYERSAEYFVLSQGVCVVYTSTKRFKVDLARYPTDFFVAVPLVFSTMYSAIMTQIANGSAVKKAIAMTLIAASLKYKQMEKLIDGRALAYARVEQSSGAAKTQWLIASFMLLILWPLHILAQKIVFSKILASICIKKAAISGGGSLPSHIDNFFEAVGITVLNGYGLTETSPVAAARVAQNNVLGSVGRPIAKTEIIVVNPLTGKRMPPGEKGIVKIRGPQVMKGYYKNPEATEKAIDKDGYFDSGDIGWIAPFHEVGAARKCGGVLVLDGREKDTIVLSSGENIEPTQIEEIALQSLYVNQIMVVGQDERRLGALIVPNRDEGLVGILSEEELEQKIRQDLNKLAPQMQCPIGPFKLIDEPFSVENGLLTPTLKMKRGVIYDNYSKDIADLYPSRK</sequence>
<dbReference type="InterPro" id="IPR020845">
    <property type="entry name" value="AMP-binding_CS"/>
</dbReference>
<dbReference type="AlphaFoldDB" id="A0A176WBD8"/>
<protein>
    <recommendedName>
        <fullName evidence="1">AMP-dependent synthetase/ligase domain-containing protein</fullName>
    </recommendedName>
</protein>
<organism evidence="2 3">
    <name type="scientific">Marchantia polymorpha subsp. ruderalis</name>
    <dbReference type="NCBI Taxonomy" id="1480154"/>
    <lineage>
        <taxon>Eukaryota</taxon>
        <taxon>Viridiplantae</taxon>
        <taxon>Streptophyta</taxon>
        <taxon>Embryophyta</taxon>
        <taxon>Marchantiophyta</taxon>
        <taxon>Marchantiopsida</taxon>
        <taxon>Marchantiidae</taxon>
        <taxon>Marchantiales</taxon>
        <taxon>Marchantiaceae</taxon>
        <taxon>Marchantia</taxon>
    </lineage>
</organism>